<dbReference type="OrthoDB" id="8481666at2"/>
<dbReference type="InterPro" id="IPR012645">
    <property type="entry name" value="CHP02301"/>
</dbReference>
<accession>A0A5B9DKJ4</accession>
<name>A0A5B9DKJ4_9HYPH</name>
<sequence length="131" mass="14718">MKAAWHHRIRTTVRLVTVLATVWCLPSGARAVDPLYQPQMERLAEIMGSLYFLEPLCKAGGADWRAQMEALIAADEPDEDRRQRLAGAFNSGYTSFARLYEVCTDSASEALTRLLAEAEKTARDIHSRYAE</sequence>
<protein>
    <submittedName>
        <fullName evidence="1">TIGR02301 family protein</fullName>
    </submittedName>
</protein>
<dbReference type="Proteomes" id="UP000321062">
    <property type="component" value="Chromosome"/>
</dbReference>
<organism evidence="1 2">
    <name type="scientific">Paradevosia tibetensis</name>
    <dbReference type="NCBI Taxonomy" id="1447062"/>
    <lineage>
        <taxon>Bacteria</taxon>
        <taxon>Pseudomonadati</taxon>
        <taxon>Pseudomonadota</taxon>
        <taxon>Alphaproteobacteria</taxon>
        <taxon>Hyphomicrobiales</taxon>
        <taxon>Devosiaceae</taxon>
        <taxon>Paradevosia</taxon>
    </lineage>
</organism>
<dbReference type="AlphaFoldDB" id="A0A5B9DKJ4"/>
<proteinExistence type="predicted"/>
<evidence type="ECO:0000313" key="1">
    <source>
        <dbReference type="EMBL" id="QEE19663.1"/>
    </source>
</evidence>
<evidence type="ECO:0000313" key="2">
    <source>
        <dbReference type="Proteomes" id="UP000321062"/>
    </source>
</evidence>
<gene>
    <name evidence="1" type="ORF">FNA67_05510</name>
</gene>
<dbReference type="KEGG" id="yti:FNA67_05510"/>
<dbReference type="EMBL" id="CP041690">
    <property type="protein sequence ID" value="QEE19663.1"/>
    <property type="molecule type" value="Genomic_DNA"/>
</dbReference>
<reference evidence="1 2" key="1">
    <citation type="journal article" date="2015" name="Int. J. Syst. Evol. Microbiol.">
        <title>Youhaiella tibetensis gen. nov., sp. nov., isolated from subsurface sediment.</title>
        <authorList>
            <person name="Wang Y.X."/>
            <person name="Huang F.Q."/>
            <person name="Nogi Y."/>
            <person name="Pang S.J."/>
            <person name="Wang P.K."/>
            <person name="Lv J."/>
        </authorList>
    </citation>
    <scope>NUCLEOTIDE SEQUENCE [LARGE SCALE GENOMIC DNA]</scope>
    <source>
        <strain evidence="2">fig4</strain>
    </source>
</reference>
<dbReference type="Pfam" id="PF09539">
    <property type="entry name" value="DUF2385"/>
    <property type="match status" value="1"/>
</dbReference>
<dbReference type="NCBIfam" id="TIGR02301">
    <property type="entry name" value="TIGR02301 family protein"/>
    <property type="match status" value="1"/>
</dbReference>
<keyword evidence="2" id="KW-1185">Reference proteome</keyword>